<organism evidence="1 2">
    <name type="scientific">Parabacteroides gordonii MS-1 = DSM 23371</name>
    <dbReference type="NCBI Taxonomy" id="1203610"/>
    <lineage>
        <taxon>Bacteria</taxon>
        <taxon>Pseudomonadati</taxon>
        <taxon>Bacteroidota</taxon>
        <taxon>Bacteroidia</taxon>
        <taxon>Bacteroidales</taxon>
        <taxon>Tannerellaceae</taxon>
        <taxon>Parabacteroides</taxon>
    </lineage>
</organism>
<dbReference type="SUPFAM" id="SSF56801">
    <property type="entry name" value="Acetyl-CoA synthetase-like"/>
    <property type="match status" value="1"/>
</dbReference>
<dbReference type="PANTHER" id="PTHR36932">
    <property type="entry name" value="CAPSULAR POLYSACCHARIDE BIOSYNTHESIS PROTEIN"/>
    <property type="match status" value="1"/>
</dbReference>
<dbReference type="Proteomes" id="UP000033035">
    <property type="component" value="Unassembled WGS sequence"/>
</dbReference>
<reference evidence="1 2" key="1">
    <citation type="submission" date="2013-04" db="EMBL/GenBank/DDBJ databases">
        <title>The Genome Sequence of Parabacteroides gordonii DSM 23371.</title>
        <authorList>
            <consortium name="The Broad Institute Genomics Platform"/>
            <person name="Earl A."/>
            <person name="Ward D."/>
            <person name="Feldgarden M."/>
            <person name="Gevers D."/>
            <person name="Martens E."/>
            <person name="Sakamoto M."/>
            <person name="Benno Y."/>
            <person name="Suzuki N."/>
            <person name="Matsunaga N."/>
            <person name="Koshihara K."/>
            <person name="Seki M."/>
            <person name="Komiya H."/>
            <person name="Walker B."/>
            <person name="Young S."/>
            <person name="Zeng Q."/>
            <person name="Gargeya S."/>
            <person name="Fitzgerald M."/>
            <person name="Haas B."/>
            <person name="Abouelleil A."/>
            <person name="Allen A.W."/>
            <person name="Alvarado L."/>
            <person name="Arachchi H.M."/>
            <person name="Berlin A.M."/>
            <person name="Chapman S.B."/>
            <person name="Gainer-Dewar J."/>
            <person name="Goldberg J."/>
            <person name="Griggs A."/>
            <person name="Gujja S."/>
            <person name="Hansen M."/>
            <person name="Howarth C."/>
            <person name="Imamovic A."/>
            <person name="Ireland A."/>
            <person name="Larimer J."/>
            <person name="McCowan C."/>
            <person name="Murphy C."/>
            <person name="Pearson M."/>
            <person name="Poon T.W."/>
            <person name="Priest M."/>
            <person name="Roberts A."/>
            <person name="Saif S."/>
            <person name="Shea T."/>
            <person name="Sisk P."/>
            <person name="Sykes S."/>
            <person name="Wortman J."/>
            <person name="Nusbaum C."/>
            <person name="Birren B."/>
        </authorList>
    </citation>
    <scope>NUCLEOTIDE SEQUENCE [LARGE SCALE GENOMIC DNA]</scope>
    <source>
        <strain evidence="1 2">MS-1</strain>
    </source>
</reference>
<dbReference type="EMBL" id="AQHW01000016">
    <property type="protein sequence ID" value="KKB54533.1"/>
    <property type="molecule type" value="Genomic_DNA"/>
</dbReference>
<keyword evidence="2" id="KW-1185">Reference proteome</keyword>
<proteinExistence type="predicted"/>
<evidence type="ECO:0000313" key="1">
    <source>
        <dbReference type="EMBL" id="KKB54533.1"/>
    </source>
</evidence>
<accession>A0A0F5JA12</accession>
<dbReference type="InterPro" id="IPR042099">
    <property type="entry name" value="ANL_N_sf"/>
</dbReference>
<dbReference type="PATRIC" id="fig|1203610.3.peg.3520"/>
<protein>
    <recommendedName>
        <fullName evidence="3">AMP-dependent synthetase/ligase domain-containing protein</fullName>
    </recommendedName>
</protein>
<dbReference type="Gene3D" id="3.40.50.12780">
    <property type="entry name" value="N-terminal domain of ligase-like"/>
    <property type="match status" value="1"/>
</dbReference>
<dbReference type="PANTHER" id="PTHR36932:SF1">
    <property type="entry name" value="CAPSULAR POLYSACCHARIDE BIOSYNTHESIS PROTEIN"/>
    <property type="match status" value="1"/>
</dbReference>
<sequence length="462" mass="54058">MKLENIYARLTPSLQNLACSIYGYKLKELRFNKDFYAIHRFLDSTSEWNAEQIRSYKEENIYKIIHHAYNHCPYYKQKYSSAGLSPSDFKSIDDLPLFPELTKEEVRMHWKEMLADNIPAKKLIQYHTSGSTGTALNFFWTQYSVQFYWAVVYRYMARFGITLGDKYLTLTGKTVVPISTDKPPYWRQNKAMNQYFISMQHITHNKINHLANFINQAGFKYFTGYPSIIYQLSLQIEEAGLTISNPPEHIFTGAEKLFEYQRKQIVQIFKGSKIHEHYSFSEEAASASQCIANNYHEDFELGHFELTSPTYNEDGASGELLATGFANYGMPFIRYRNGDTAIFDDHPCQCHLKSQIIKEITGRTEDYILTPEGAKIMRFDYLFKETHDVKECQILQIKPEEIILRIVRRNNYSTQTENFIREQVKHYISSNIQVLFEYVSEIPRTQAGKFKAVVSQLKHLQQ</sequence>
<dbReference type="HOGENOM" id="CLU_035301_5_0_10"/>
<gene>
    <name evidence="1" type="ORF">HMPREF1536_03453</name>
</gene>
<dbReference type="STRING" id="1203610.HMPREF1536_03453"/>
<dbReference type="InterPro" id="IPR053158">
    <property type="entry name" value="CapK_Type1_Caps_Biosynth"/>
</dbReference>
<comment type="caution">
    <text evidence="1">The sequence shown here is derived from an EMBL/GenBank/DDBJ whole genome shotgun (WGS) entry which is preliminary data.</text>
</comment>
<name>A0A0F5JA12_9BACT</name>
<evidence type="ECO:0008006" key="3">
    <source>
        <dbReference type="Google" id="ProtNLM"/>
    </source>
</evidence>
<dbReference type="RefSeq" id="WP_028727562.1">
    <property type="nucleotide sequence ID" value="NZ_AUAE01000017.1"/>
</dbReference>
<evidence type="ECO:0000313" key="2">
    <source>
        <dbReference type="Proteomes" id="UP000033035"/>
    </source>
</evidence>
<dbReference type="AlphaFoldDB" id="A0A0F5JA12"/>